<evidence type="ECO:0000259" key="6">
    <source>
        <dbReference type="SMART" id="SM01117"/>
    </source>
</evidence>
<dbReference type="GeneTree" id="ENSGT00940000160156"/>
<comment type="function">
    <text evidence="1">Heme-binding protein which promotes neuronal but not astrocyte differentiation.</text>
</comment>
<evidence type="ECO:0000256" key="4">
    <source>
        <dbReference type="ARBA" id="ARBA00042241"/>
    </source>
</evidence>
<comment type="similarity">
    <text evidence="2">Belongs to the cytochrome b5 family. MAPR subfamily.</text>
</comment>
<dbReference type="PANTHER" id="PTHR10281:SF4">
    <property type="entry name" value="NEUFERRICIN"/>
    <property type="match status" value="1"/>
</dbReference>
<keyword evidence="8" id="KW-1185">Reference proteome</keyword>
<feature type="region of interest" description="Disordered" evidence="5">
    <location>
        <begin position="378"/>
        <end position="423"/>
    </location>
</feature>
<accession>A0ABI7XGL3</accession>
<evidence type="ECO:0000313" key="8">
    <source>
        <dbReference type="Proteomes" id="UP000823872"/>
    </source>
</evidence>
<dbReference type="InterPro" id="IPR001199">
    <property type="entry name" value="Cyt_B5-like_heme/steroid-bd"/>
</dbReference>
<evidence type="ECO:0000256" key="1">
    <source>
        <dbReference type="ARBA" id="ARBA00037690"/>
    </source>
</evidence>
<reference evidence="7 8" key="1">
    <citation type="submission" date="2021-02" db="EMBL/GenBank/DDBJ databases">
        <title>Safari Cat Assemblies.</title>
        <authorList>
            <person name="Bredemeyer K.R."/>
            <person name="Murphy W.J."/>
        </authorList>
    </citation>
    <scope>NUCLEOTIDE SEQUENCE [LARGE SCALE GENOMIC DNA]</scope>
</reference>
<feature type="region of interest" description="Disordered" evidence="5">
    <location>
        <begin position="338"/>
        <end position="366"/>
    </location>
</feature>
<dbReference type="Gene3D" id="3.10.120.10">
    <property type="entry name" value="Cytochrome b5-like heme/steroid binding domain"/>
    <property type="match status" value="1"/>
</dbReference>
<dbReference type="InterPro" id="IPR050577">
    <property type="entry name" value="MAPR/NEUFC/NENF-like"/>
</dbReference>
<sequence>MAGRPPARSRGPAAAWMPGLGGRGLWLGLAAAVAATAAAARWLGWWSGRAGLRLFVPEELARYRGGAGDPGLYLALLGRVYDVSPGRRHYEPGAHYSGFAGRDASRAFVTGDHSAAGLVDDVSDLSFSELLTLQNWLSFYEKNYEFVGRVIGRFYGEDGLPTPELAQVEAVITRGAEAGRRALEEKRKFPPCNAEWSSSRGSRLWCSPERGGPGRPTAEGGRSLAMDATRGAAQAGKMCWQSERMPGRGLLWPRESPAKGYSGHRLLSASLVSRAVLTRLGSCPPRVDSLGSEGPRQTIAPSLAQLWDSCDQRDPTHSLGLCLFRNWRWTNRTPALRTLPPPEPLDSLLQENHTQRSHQPSLEGPLSTHTAISVLAGEEGPTPFLRSPSSGPVGARRGRGQHSRVTGAETKAQTLGNWPNTVR</sequence>
<evidence type="ECO:0000313" key="7">
    <source>
        <dbReference type="Ensembl" id="ENSFCTP00005021684.1"/>
    </source>
</evidence>
<evidence type="ECO:0000256" key="2">
    <source>
        <dbReference type="ARBA" id="ARBA00038357"/>
    </source>
</evidence>
<proteinExistence type="inferred from homology"/>
<feature type="domain" description="Cytochrome b5 heme-binding" evidence="6">
    <location>
        <begin position="55"/>
        <end position="151"/>
    </location>
</feature>
<dbReference type="InterPro" id="IPR036400">
    <property type="entry name" value="Cyt_B5-like_heme/steroid_sf"/>
</dbReference>
<dbReference type="PANTHER" id="PTHR10281">
    <property type="entry name" value="MEMBRANE-ASSOCIATED PROGESTERONE RECEPTOR COMPONENT-RELATED"/>
    <property type="match status" value="1"/>
</dbReference>
<protein>
    <recommendedName>
        <fullName evidence="3">Neuferricin</fullName>
    </recommendedName>
    <alternativeName>
        <fullName evidence="4">Cytochrome b5 domain-containing protein 2</fullName>
    </alternativeName>
</protein>
<reference evidence="7" key="3">
    <citation type="submission" date="2025-09" db="UniProtKB">
        <authorList>
            <consortium name="Ensembl"/>
        </authorList>
    </citation>
    <scope>IDENTIFICATION</scope>
    <source>
        <strain evidence="7">breed Abyssinian</strain>
    </source>
</reference>
<name>A0ABI7XGL3_FELCA</name>
<dbReference type="SUPFAM" id="SSF55856">
    <property type="entry name" value="Cytochrome b5-like heme/steroid binding domain"/>
    <property type="match status" value="1"/>
</dbReference>
<evidence type="ECO:0000256" key="5">
    <source>
        <dbReference type="SAM" id="MobiDB-lite"/>
    </source>
</evidence>
<dbReference type="Pfam" id="PF00173">
    <property type="entry name" value="Cyt-b5"/>
    <property type="match status" value="1"/>
</dbReference>
<organism evidence="7 8">
    <name type="scientific">Felis catus</name>
    <name type="common">Cat</name>
    <name type="synonym">Felis silvestris catus</name>
    <dbReference type="NCBI Taxonomy" id="9685"/>
    <lineage>
        <taxon>Eukaryota</taxon>
        <taxon>Metazoa</taxon>
        <taxon>Chordata</taxon>
        <taxon>Craniata</taxon>
        <taxon>Vertebrata</taxon>
        <taxon>Euteleostomi</taxon>
        <taxon>Mammalia</taxon>
        <taxon>Eutheria</taxon>
        <taxon>Laurasiatheria</taxon>
        <taxon>Carnivora</taxon>
        <taxon>Feliformia</taxon>
        <taxon>Felidae</taxon>
        <taxon>Felinae</taxon>
        <taxon>Felis</taxon>
    </lineage>
</organism>
<feature type="compositionally biased region" description="Polar residues" evidence="5">
    <location>
        <begin position="411"/>
        <end position="423"/>
    </location>
</feature>
<evidence type="ECO:0000256" key="3">
    <source>
        <dbReference type="ARBA" id="ARBA00039568"/>
    </source>
</evidence>
<reference evidence="7" key="2">
    <citation type="submission" date="2025-08" db="UniProtKB">
        <authorList>
            <consortium name="Ensembl"/>
        </authorList>
    </citation>
    <scope>IDENTIFICATION</scope>
    <source>
        <strain evidence="7">breed Abyssinian</strain>
    </source>
</reference>
<dbReference type="SMART" id="SM01117">
    <property type="entry name" value="Cyt-b5"/>
    <property type="match status" value="1"/>
</dbReference>
<dbReference type="Proteomes" id="UP000823872">
    <property type="component" value="Chromosome E1"/>
</dbReference>
<gene>
    <name evidence="7" type="primary">CYB5D2</name>
</gene>
<dbReference type="Ensembl" id="ENSFCTT00005032508.1">
    <property type="protein sequence ID" value="ENSFCTP00005021684.1"/>
    <property type="gene ID" value="ENSFCTG00005011545.1"/>
</dbReference>
<feature type="compositionally biased region" description="Polar residues" evidence="5">
    <location>
        <begin position="349"/>
        <end position="360"/>
    </location>
</feature>